<evidence type="ECO:0000256" key="3">
    <source>
        <dbReference type="ARBA" id="ARBA00022723"/>
    </source>
</evidence>
<dbReference type="EMBL" id="NDHI03003748">
    <property type="protein sequence ID" value="PNJ03883.1"/>
    <property type="molecule type" value="Genomic_DNA"/>
</dbReference>
<evidence type="ECO:0000256" key="8">
    <source>
        <dbReference type="ARBA" id="ARBA00023242"/>
    </source>
</evidence>
<dbReference type="FunFam" id="3.30.160.60:FF:000800">
    <property type="entry name" value="zinc finger protein 181 isoform X2"/>
    <property type="match status" value="1"/>
</dbReference>
<dbReference type="InterPro" id="IPR036236">
    <property type="entry name" value="Znf_C2H2_sf"/>
</dbReference>
<dbReference type="Gene3D" id="3.30.160.60">
    <property type="entry name" value="Classic Zinc Finger"/>
    <property type="match status" value="2"/>
</dbReference>
<evidence type="ECO:0000259" key="11">
    <source>
        <dbReference type="PROSITE" id="PS50157"/>
    </source>
</evidence>
<evidence type="ECO:0000256" key="9">
    <source>
        <dbReference type="PROSITE-ProRule" id="PRU00042"/>
    </source>
</evidence>
<dbReference type="PROSITE" id="PS50157">
    <property type="entry name" value="ZINC_FINGER_C2H2_2"/>
    <property type="match status" value="2"/>
</dbReference>
<dbReference type="Pfam" id="PF13465">
    <property type="entry name" value="zf-H2C2_2"/>
    <property type="match status" value="1"/>
</dbReference>
<feature type="domain" description="C2H2-type" evidence="11">
    <location>
        <begin position="29"/>
        <end position="56"/>
    </location>
</feature>
<dbReference type="PROSITE" id="PS00028">
    <property type="entry name" value="ZINC_FINGER_C2H2_1"/>
    <property type="match status" value="2"/>
</dbReference>
<evidence type="ECO:0000256" key="6">
    <source>
        <dbReference type="ARBA" id="ARBA00022833"/>
    </source>
</evidence>
<dbReference type="GO" id="GO:0003677">
    <property type="term" value="F:DNA binding"/>
    <property type="evidence" value="ECO:0007669"/>
    <property type="project" value="UniProtKB-KW"/>
</dbReference>
<evidence type="ECO:0000256" key="1">
    <source>
        <dbReference type="ARBA" id="ARBA00004123"/>
    </source>
</evidence>
<gene>
    <name evidence="12" type="ORF">CR201_G0053491</name>
</gene>
<evidence type="ECO:0000256" key="4">
    <source>
        <dbReference type="ARBA" id="ARBA00022737"/>
    </source>
</evidence>
<evidence type="ECO:0000256" key="10">
    <source>
        <dbReference type="SAM" id="Phobius"/>
    </source>
</evidence>
<dbReference type="AlphaFoldDB" id="A0A2J8R5S4"/>
<comment type="caution">
    <text evidence="12">The sequence shown here is derived from an EMBL/GenBank/DDBJ whole genome shotgun (WGS) entry which is preliminary data.</text>
</comment>
<keyword evidence="8" id="KW-0539">Nucleus</keyword>
<dbReference type="FunFam" id="3.30.160.60:FF:000052">
    <property type="entry name" value="zinc finger protein 546 isoform X1"/>
    <property type="match status" value="1"/>
</dbReference>
<accession>A0A2J8R5S4</accession>
<evidence type="ECO:0000256" key="7">
    <source>
        <dbReference type="ARBA" id="ARBA00023125"/>
    </source>
</evidence>
<keyword evidence="5 9" id="KW-0863">Zinc-finger</keyword>
<proteinExistence type="inferred from homology"/>
<keyword evidence="6" id="KW-0862">Zinc</keyword>
<keyword evidence="10" id="KW-0472">Membrane</keyword>
<dbReference type="GO" id="GO:0005634">
    <property type="term" value="C:nucleus"/>
    <property type="evidence" value="ECO:0007669"/>
    <property type="project" value="UniProtKB-SubCell"/>
</dbReference>
<keyword evidence="3" id="KW-0479">Metal-binding</keyword>
<keyword evidence="7" id="KW-0238">DNA-binding</keyword>
<evidence type="ECO:0000256" key="2">
    <source>
        <dbReference type="ARBA" id="ARBA00006991"/>
    </source>
</evidence>
<keyword evidence="4" id="KW-0677">Repeat</keyword>
<feature type="non-terminal residue" evidence="12">
    <location>
        <position position="1"/>
    </location>
</feature>
<protein>
    <submittedName>
        <fullName evidence="12">ZNF566 isoform 1</fullName>
    </submittedName>
</protein>
<comment type="subcellular location">
    <subcellularLocation>
        <location evidence="1">Nucleus</location>
    </subcellularLocation>
</comment>
<evidence type="ECO:0000256" key="5">
    <source>
        <dbReference type="ARBA" id="ARBA00022771"/>
    </source>
</evidence>
<keyword evidence="10" id="KW-1133">Transmembrane helix</keyword>
<keyword evidence="10" id="KW-0812">Transmembrane</keyword>
<comment type="similarity">
    <text evidence="2">Belongs to the krueppel C2H2-type zinc-finger protein family.</text>
</comment>
<organism evidence="12">
    <name type="scientific">Pongo abelii</name>
    <name type="common">Sumatran orangutan</name>
    <name type="synonym">Pongo pygmaeus abelii</name>
    <dbReference type="NCBI Taxonomy" id="9601"/>
    <lineage>
        <taxon>Eukaryota</taxon>
        <taxon>Metazoa</taxon>
        <taxon>Chordata</taxon>
        <taxon>Craniata</taxon>
        <taxon>Vertebrata</taxon>
        <taxon>Euteleostomi</taxon>
        <taxon>Mammalia</taxon>
        <taxon>Eutheria</taxon>
        <taxon>Euarchontoglires</taxon>
        <taxon>Primates</taxon>
        <taxon>Haplorrhini</taxon>
        <taxon>Catarrhini</taxon>
        <taxon>Hominidae</taxon>
        <taxon>Pongo</taxon>
    </lineage>
</organism>
<dbReference type="SMART" id="SM00355">
    <property type="entry name" value="ZnF_C2H2"/>
    <property type="match status" value="2"/>
</dbReference>
<feature type="domain" description="C2H2-type" evidence="11">
    <location>
        <begin position="1"/>
        <end position="28"/>
    </location>
</feature>
<sequence>FECKECGKTFICGSDLTRHHRIHTGEKPYECKECGKAFSSGSNFTRHQRIHTEKWIAIHFPEICFFTFNCTFWIFLQ</sequence>
<name>A0A2J8R5S4_PONAB</name>
<dbReference type="GO" id="GO:0008270">
    <property type="term" value="F:zinc ion binding"/>
    <property type="evidence" value="ECO:0007669"/>
    <property type="project" value="UniProtKB-KW"/>
</dbReference>
<evidence type="ECO:0000313" key="12">
    <source>
        <dbReference type="EMBL" id="PNJ03883.1"/>
    </source>
</evidence>
<dbReference type="InterPro" id="IPR050826">
    <property type="entry name" value="Krueppel_C2H2_ZnFinger"/>
</dbReference>
<dbReference type="InterPro" id="IPR013087">
    <property type="entry name" value="Znf_C2H2_type"/>
</dbReference>
<reference evidence="12" key="1">
    <citation type="submission" date="2017-12" db="EMBL/GenBank/DDBJ databases">
        <title>High-resolution comparative analysis of great ape genomes.</title>
        <authorList>
            <person name="Pollen A."/>
            <person name="Hastie A."/>
            <person name="Hormozdiari F."/>
            <person name="Dougherty M."/>
            <person name="Liu R."/>
            <person name="Chaisson M."/>
            <person name="Hoppe E."/>
            <person name="Hill C."/>
            <person name="Pang A."/>
            <person name="Hillier L."/>
            <person name="Baker C."/>
            <person name="Armstrong J."/>
            <person name="Shendure J."/>
            <person name="Paten B."/>
            <person name="Wilson R."/>
            <person name="Chao H."/>
            <person name="Schneider V."/>
            <person name="Ventura M."/>
            <person name="Kronenberg Z."/>
            <person name="Murali S."/>
            <person name="Gordon D."/>
            <person name="Cantsilieris S."/>
            <person name="Munson K."/>
            <person name="Nelson B."/>
            <person name="Raja A."/>
            <person name="Underwood J."/>
            <person name="Diekhans M."/>
            <person name="Fiddes I."/>
            <person name="Haussler D."/>
            <person name="Eichler E."/>
        </authorList>
    </citation>
    <scope>NUCLEOTIDE SEQUENCE [LARGE SCALE GENOMIC DNA]</scope>
    <source>
        <strain evidence="12">Susie</strain>
    </source>
</reference>
<feature type="transmembrane region" description="Helical" evidence="10">
    <location>
        <begin position="55"/>
        <end position="76"/>
    </location>
</feature>
<dbReference type="PANTHER" id="PTHR24377">
    <property type="entry name" value="IP01015P-RELATED"/>
    <property type="match status" value="1"/>
</dbReference>
<dbReference type="SUPFAM" id="SSF57667">
    <property type="entry name" value="beta-beta-alpha zinc fingers"/>
    <property type="match status" value="1"/>
</dbReference>